<feature type="signal peptide" evidence="2">
    <location>
        <begin position="1"/>
        <end position="21"/>
    </location>
</feature>
<feature type="chain" id="PRO_5035229974" description="OTU domain-containing protein" evidence="2">
    <location>
        <begin position="22"/>
        <end position="543"/>
    </location>
</feature>
<dbReference type="EMBL" id="JAFKGL010000010">
    <property type="protein sequence ID" value="MBN9412454.1"/>
    <property type="molecule type" value="Genomic_DNA"/>
</dbReference>
<comment type="caution">
    <text evidence="3">The sequence shown here is derived from an EMBL/GenBank/DDBJ whole genome shotgun (WGS) entry which is preliminary data.</text>
</comment>
<gene>
    <name evidence="3" type="ORF">J0H12_00810</name>
</gene>
<proteinExistence type="predicted"/>
<evidence type="ECO:0000313" key="3">
    <source>
        <dbReference type="EMBL" id="MBN9412454.1"/>
    </source>
</evidence>
<evidence type="ECO:0000256" key="1">
    <source>
        <dbReference type="SAM" id="Coils"/>
    </source>
</evidence>
<evidence type="ECO:0000256" key="2">
    <source>
        <dbReference type="SAM" id="SignalP"/>
    </source>
</evidence>
<keyword evidence="2" id="KW-0732">Signal</keyword>
<sequence>MKKNFYWIVASLYICASFAQASVPLEEELKPMPHHALTRCTKGTTLKNEKSGVRVITSSCTSDPQAETQSTIPVKKSSLEATFEVVLTKGGLRIAFCSKDKKTTLVSESYEKIGTITGKLRLPSDCSTKEVRLVFMNHLSNPGVSEFNIISYKLFEVTIKSPSPSQTIVKNSPPPKQISPIPTVLVLEEPKHLPLALHGNSDSLSVHTSPINKSGQPQGEYIIEGKDFKRQDVSGDRMRCFFNSMGLDFTKQIELLKQNSKNVYILKMIANEIINAARANSSELPESLKTVINFKLFQEEMKTIDELREKRNKALEAQSPAPEKRDPKLLSDELKNVDLLENEVVASLRERAETEDAFLTFLKDYIGKGNMMVAVPDVQGQEGDNLDGNSCSIDAIALLNEIELRIYRQDYIDFDEALKMLQINVDDFYKNAFIQKLKELKKNGSKDPLNPAALEKLKGLQESDIDKLTATNAEQILKDLWVPVIRVMNDAAIAELKKRNINIYSPHLQLTHKFIPKGAKKVACIYHEGAHFQALIPALSQKK</sequence>
<reference evidence="3" key="1">
    <citation type="submission" date="2021-02" db="EMBL/GenBank/DDBJ databases">
        <title>Thiocyanate and organic carbon inputs drive convergent selection for specific autotrophic Afipia and Thiobacillus strains within complex microbiomes.</title>
        <authorList>
            <person name="Huddy R.J."/>
            <person name="Sachdeva R."/>
            <person name="Kadzinga F."/>
            <person name="Kantor R.S."/>
            <person name="Harrison S.T.L."/>
            <person name="Banfield J.F."/>
        </authorList>
    </citation>
    <scope>NUCLEOTIDE SEQUENCE</scope>
    <source>
        <strain evidence="3">SCN18_10_11_15_R4_P_38_20</strain>
    </source>
</reference>
<dbReference type="Proteomes" id="UP000664414">
    <property type="component" value="Unassembled WGS sequence"/>
</dbReference>
<accession>A0A8J7TUY9</accession>
<evidence type="ECO:0008006" key="5">
    <source>
        <dbReference type="Google" id="ProtNLM"/>
    </source>
</evidence>
<keyword evidence="1" id="KW-0175">Coiled coil</keyword>
<name>A0A8J7TUY9_9PROT</name>
<feature type="coiled-coil region" evidence="1">
    <location>
        <begin position="297"/>
        <end position="357"/>
    </location>
</feature>
<dbReference type="AlphaFoldDB" id="A0A8J7TUY9"/>
<organism evidence="3 4">
    <name type="scientific">Candidatus Paracaedimonas acanthamoebae</name>
    <dbReference type="NCBI Taxonomy" id="244581"/>
    <lineage>
        <taxon>Bacteria</taxon>
        <taxon>Pseudomonadati</taxon>
        <taxon>Pseudomonadota</taxon>
        <taxon>Alphaproteobacteria</taxon>
        <taxon>Holosporales</taxon>
        <taxon>Caedimonadaceae</taxon>
        <taxon>Candidatus Paracaedimonas</taxon>
    </lineage>
</organism>
<evidence type="ECO:0000313" key="4">
    <source>
        <dbReference type="Proteomes" id="UP000664414"/>
    </source>
</evidence>
<protein>
    <recommendedName>
        <fullName evidence="5">OTU domain-containing protein</fullName>
    </recommendedName>
</protein>